<feature type="domain" description="ABC transporter" evidence="3">
    <location>
        <begin position="1"/>
        <end position="195"/>
    </location>
</feature>
<evidence type="ECO:0000313" key="5">
    <source>
        <dbReference type="Proteomes" id="UP001519289"/>
    </source>
</evidence>
<dbReference type="InterPro" id="IPR003593">
    <property type="entry name" value="AAA+_ATPase"/>
</dbReference>
<evidence type="ECO:0000256" key="2">
    <source>
        <dbReference type="ARBA" id="ARBA00022840"/>
    </source>
</evidence>
<dbReference type="InterPro" id="IPR027417">
    <property type="entry name" value="P-loop_NTPase"/>
</dbReference>
<dbReference type="InterPro" id="IPR017871">
    <property type="entry name" value="ABC_transporter-like_CS"/>
</dbReference>
<sequence length="195" mass="21441">MGPSGAGKSTLMKLLYREEVPTSGQLILDGKDVARLPARAVPYLRRSLGVIFQDFKLLPDRTVFENVAFALECTDVPRREVARRVPAALELVGLRHKSRALAAELSGGEQQRVAVARAIVRNPVLVIADEPTGNLDPENTWAIMNLLNQINQMGATVVVATHAAEIVNTMKKRVVALERGRIVRDENRGTYGYES</sequence>
<protein>
    <submittedName>
        <fullName evidence="4">Cell division transport system ATP-binding protein</fullName>
    </submittedName>
</protein>
<gene>
    <name evidence="4" type="ORF">J2Z79_001389</name>
</gene>
<dbReference type="PROSITE" id="PS50893">
    <property type="entry name" value="ABC_TRANSPORTER_2"/>
    <property type="match status" value="1"/>
</dbReference>
<dbReference type="GO" id="GO:0005524">
    <property type="term" value="F:ATP binding"/>
    <property type="evidence" value="ECO:0007669"/>
    <property type="project" value="UniProtKB-KW"/>
</dbReference>
<name>A0ABS4JR35_9FIRM</name>
<dbReference type="Gene3D" id="3.40.50.300">
    <property type="entry name" value="P-loop containing nucleotide triphosphate hydrolases"/>
    <property type="match status" value="1"/>
</dbReference>
<keyword evidence="4" id="KW-0131">Cell cycle</keyword>
<comment type="caution">
    <text evidence="4">The sequence shown here is derived from an EMBL/GenBank/DDBJ whole genome shotgun (WGS) entry which is preliminary data.</text>
</comment>
<keyword evidence="5" id="KW-1185">Reference proteome</keyword>
<organism evidence="4 5">
    <name type="scientific">Symbiobacterium terraclitae</name>
    <dbReference type="NCBI Taxonomy" id="557451"/>
    <lineage>
        <taxon>Bacteria</taxon>
        <taxon>Bacillati</taxon>
        <taxon>Bacillota</taxon>
        <taxon>Clostridia</taxon>
        <taxon>Eubacteriales</taxon>
        <taxon>Symbiobacteriaceae</taxon>
        <taxon>Symbiobacterium</taxon>
    </lineage>
</organism>
<dbReference type="InterPro" id="IPR015854">
    <property type="entry name" value="ABC_transpr_LolD-like"/>
</dbReference>
<dbReference type="GO" id="GO:0051301">
    <property type="term" value="P:cell division"/>
    <property type="evidence" value="ECO:0007669"/>
    <property type="project" value="UniProtKB-KW"/>
</dbReference>
<keyword evidence="1" id="KW-0547">Nucleotide-binding</keyword>
<proteinExistence type="predicted"/>
<accession>A0ABS4JR35</accession>
<evidence type="ECO:0000313" key="4">
    <source>
        <dbReference type="EMBL" id="MBP2017990.1"/>
    </source>
</evidence>
<dbReference type="EMBL" id="JAGGLG010000009">
    <property type="protein sequence ID" value="MBP2017990.1"/>
    <property type="molecule type" value="Genomic_DNA"/>
</dbReference>
<dbReference type="PANTHER" id="PTHR24220">
    <property type="entry name" value="IMPORT ATP-BINDING PROTEIN"/>
    <property type="match status" value="1"/>
</dbReference>
<reference evidence="4 5" key="1">
    <citation type="submission" date="2021-03" db="EMBL/GenBank/DDBJ databases">
        <title>Genomic Encyclopedia of Type Strains, Phase IV (KMG-IV): sequencing the most valuable type-strain genomes for metagenomic binning, comparative biology and taxonomic classification.</title>
        <authorList>
            <person name="Goeker M."/>
        </authorList>
    </citation>
    <scope>NUCLEOTIDE SEQUENCE [LARGE SCALE GENOMIC DNA]</scope>
    <source>
        <strain evidence="4 5">DSM 27138</strain>
    </source>
</reference>
<dbReference type="SUPFAM" id="SSF52540">
    <property type="entry name" value="P-loop containing nucleoside triphosphate hydrolases"/>
    <property type="match status" value="1"/>
</dbReference>
<dbReference type="PROSITE" id="PS00211">
    <property type="entry name" value="ABC_TRANSPORTER_1"/>
    <property type="match status" value="1"/>
</dbReference>
<dbReference type="PANTHER" id="PTHR24220:SF470">
    <property type="entry name" value="CELL DIVISION ATP-BINDING PROTEIN FTSE"/>
    <property type="match status" value="1"/>
</dbReference>
<evidence type="ECO:0000256" key="1">
    <source>
        <dbReference type="ARBA" id="ARBA00022741"/>
    </source>
</evidence>
<evidence type="ECO:0000259" key="3">
    <source>
        <dbReference type="PROSITE" id="PS50893"/>
    </source>
</evidence>
<dbReference type="Pfam" id="PF00005">
    <property type="entry name" value="ABC_tran"/>
    <property type="match status" value="1"/>
</dbReference>
<keyword evidence="2 4" id="KW-0067">ATP-binding</keyword>
<keyword evidence="4" id="KW-0132">Cell division</keyword>
<dbReference type="SMART" id="SM00382">
    <property type="entry name" value="AAA"/>
    <property type="match status" value="1"/>
</dbReference>
<dbReference type="InterPro" id="IPR003439">
    <property type="entry name" value="ABC_transporter-like_ATP-bd"/>
</dbReference>
<dbReference type="Proteomes" id="UP001519289">
    <property type="component" value="Unassembled WGS sequence"/>
</dbReference>